<name>A0A392NX65_9FABA</name>
<dbReference type="EMBL" id="LXQA010054118">
    <property type="protein sequence ID" value="MCI04042.1"/>
    <property type="molecule type" value="Genomic_DNA"/>
</dbReference>
<dbReference type="AlphaFoldDB" id="A0A392NX65"/>
<protein>
    <recommendedName>
        <fullName evidence="1">Retrotransposon gag domain-containing protein</fullName>
    </recommendedName>
</protein>
<keyword evidence="3" id="KW-1185">Reference proteome</keyword>
<evidence type="ECO:0000259" key="1">
    <source>
        <dbReference type="Pfam" id="PF03732"/>
    </source>
</evidence>
<accession>A0A392NX65</accession>
<proteinExistence type="predicted"/>
<dbReference type="PANTHER" id="PTHR33223">
    <property type="entry name" value="CCHC-TYPE DOMAIN-CONTAINING PROTEIN"/>
    <property type="match status" value="1"/>
</dbReference>
<reference evidence="2 3" key="1">
    <citation type="journal article" date="2018" name="Front. Plant Sci.">
        <title>Red Clover (Trifolium pratense) and Zigzag Clover (T. medium) - A Picture of Genomic Similarities and Differences.</title>
        <authorList>
            <person name="Dluhosova J."/>
            <person name="Istvanek J."/>
            <person name="Nedelnik J."/>
            <person name="Repkova J."/>
        </authorList>
    </citation>
    <scope>NUCLEOTIDE SEQUENCE [LARGE SCALE GENOMIC DNA]</scope>
    <source>
        <strain evidence="3">cv. 10/8</strain>
        <tissue evidence="2">Leaf</tissue>
    </source>
</reference>
<feature type="non-terminal residue" evidence="2">
    <location>
        <position position="1"/>
    </location>
</feature>
<dbReference type="PANTHER" id="PTHR33223:SF11">
    <property type="entry name" value="ELEMENT PROTEIN, PUTATIVE-RELATED"/>
    <property type="match status" value="1"/>
</dbReference>
<dbReference type="InterPro" id="IPR005162">
    <property type="entry name" value="Retrotrans_gag_dom"/>
</dbReference>
<evidence type="ECO:0000313" key="3">
    <source>
        <dbReference type="Proteomes" id="UP000265520"/>
    </source>
</evidence>
<feature type="non-terminal residue" evidence="2">
    <location>
        <position position="226"/>
    </location>
</feature>
<dbReference type="Proteomes" id="UP000265520">
    <property type="component" value="Unassembled WGS sequence"/>
</dbReference>
<organism evidence="2 3">
    <name type="scientific">Trifolium medium</name>
    <dbReference type="NCBI Taxonomy" id="97028"/>
    <lineage>
        <taxon>Eukaryota</taxon>
        <taxon>Viridiplantae</taxon>
        <taxon>Streptophyta</taxon>
        <taxon>Embryophyta</taxon>
        <taxon>Tracheophyta</taxon>
        <taxon>Spermatophyta</taxon>
        <taxon>Magnoliopsida</taxon>
        <taxon>eudicotyledons</taxon>
        <taxon>Gunneridae</taxon>
        <taxon>Pentapetalae</taxon>
        <taxon>rosids</taxon>
        <taxon>fabids</taxon>
        <taxon>Fabales</taxon>
        <taxon>Fabaceae</taxon>
        <taxon>Papilionoideae</taxon>
        <taxon>50 kb inversion clade</taxon>
        <taxon>NPAAA clade</taxon>
        <taxon>Hologalegina</taxon>
        <taxon>IRL clade</taxon>
        <taxon>Trifolieae</taxon>
        <taxon>Trifolium</taxon>
    </lineage>
</organism>
<feature type="domain" description="Retrotransposon gag" evidence="1">
    <location>
        <begin position="28"/>
        <end position="121"/>
    </location>
</feature>
<comment type="caution">
    <text evidence="2">The sequence shown here is derived from an EMBL/GenBank/DDBJ whole genome shotgun (WGS) entry which is preliminary data.</text>
</comment>
<dbReference type="Pfam" id="PF03732">
    <property type="entry name" value="Retrotrans_gag"/>
    <property type="match status" value="1"/>
</dbReference>
<sequence>CTCHLSHFYDACDYTDPPGVSESNKRLRLFKFSLTGRAKDWLDTIPPGTIHTWQELEQKFLDRYFPKHKFLERRADITNFEQGDAESLYDVWERFKLYLKRCPNHGIDQFAQMQYFTQGLRAQTRMLLDASAGGSLKNKNENEAKELVETMTQNEYRAQNDRGEKKRGGVLELDTQNALLAQSKLMTNQMETLIKHFTTPPQSQAQAQVNQLQDVRCDFCHQAHAN</sequence>
<evidence type="ECO:0000313" key="2">
    <source>
        <dbReference type="EMBL" id="MCI04042.1"/>
    </source>
</evidence>